<evidence type="ECO:0000256" key="5">
    <source>
        <dbReference type="ARBA" id="ARBA00023004"/>
    </source>
</evidence>
<evidence type="ECO:0000256" key="7">
    <source>
        <dbReference type="ARBA" id="ARBA00047365"/>
    </source>
</evidence>
<dbReference type="GO" id="GO:0016829">
    <property type="term" value="F:lyase activity"/>
    <property type="evidence" value="ECO:0007669"/>
    <property type="project" value="UniProtKB-KW"/>
</dbReference>
<dbReference type="InterPro" id="IPR058240">
    <property type="entry name" value="rSAM_sf"/>
</dbReference>
<feature type="domain" description="Radical SAM core" evidence="9">
    <location>
        <begin position="1"/>
        <end position="273"/>
    </location>
</feature>
<dbReference type="GO" id="GO:0046872">
    <property type="term" value="F:metal ion binding"/>
    <property type="evidence" value="ECO:0007669"/>
    <property type="project" value="UniProtKB-KW"/>
</dbReference>
<dbReference type="InterPro" id="IPR007197">
    <property type="entry name" value="rSAM"/>
</dbReference>
<evidence type="ECO:0000256" key="1">
    <source>
        <dbReference type="ARBA" id="ARBA00001966"/>
    </source>
</evidence>
<dbReference type="Pfam" id="PF04055">
    <property type="entry name" value="Radical_SAM"/>
    <property type="match status" value="1"/>
</dbReference>
<dbReference type="InterPro" id="IPR040074">
    <property type="entry name" value="BssD/PflA/YjjW"/>
</dbReference>
<keyword evidence="5" id="KW-0408">Iron</keyword>
<protein>
    <submittedName>
        <fullName evidence="10">Pyruvate formate lyase activating enzyme</fullName>
    </submittedName>
</protein>
<dbReference type="NCBIfam" id="TIGR02494">
    <property type="entry name" value="PFLE_PFLC"/>
    <property type="match status" value="1"/>
</dbReference>
<keyword evidence="6" id="KW-0411">Iron-sulfur</keyword>
<dbReference type="Gene3D" id="3.80.30.10">
    <property type="entry name" value="pyruvate-formate lyase- activating enzyme"/>
    <property type="match status" value="1"/>
</dbReference>
<dbReference type="PROSITE" id="PS51918">
    <property type="entry name" value="RADICAL_SAM"/>
    <property type="match status" value="1"/>
</dbReference>
<dbReference type="InterPro" id="IPR017896">
    <property type="entry name" value="4Fe4S_Fe-S-bd"/>
</dbReference>
<dbReference type="GO" id="GO:0051539">
    <property type="term" value="F:4 iron, 4 sulfur cluster binding"/>
    <property type="evidence" value="ECO:0007669"/>
    <property type="project" value="UniProtKB-KW"/>
</dbReference>
<dbReference type="SFLD" id="SFLDS00029">
    <property type="entry name" value="Radical_SAM"/>
    <property type="match status" value="1"/>
</dbReference>
<keyword evidence="11" id="KW-1185">Reference proteome</keyword>
<dbReference type="EMBL" id="FQZL01000007">
    <property type="protein sequence ID" value="SHI86846.1"/>
    <property type="molecule type" value="Genomic_DNA"/>
</dbReference>
<comment type="catalytic activity">
    <reaction evidence="7">
        <text>glycyl-[protein] + reduced [flavodoxin] + S-adenosyl-L-methionine = glycin-2-yl radical-[protein] + semiquinone [flavodoxin] + 5'-deoxyadenosine + L-methionine + H(+)</text>
        <dbReference type="Rhea" id="RHEA:61976"/>
        <dbReference type="Rhea" id="RHEA-COMP:10622"/>
        <dbReference type="Rhea" id="RHEA-COMP:14480"/>
        <dbReference type="Rhea" id="RHEA-COMP:15993"/>
        <dbReference type="Rhea" id="RHEA-COMP:15994"/>
        <dbReference type="ChEBI" id="CHEBI:15378"/>
        <dbReference type="ChEBI" id="CHEBI:17319"/>
        <dbReference type="ChEBI" id="CHEBI:29947"/>
        <dbReference type="ChEBI" id="CHEBI:32722"/>
        <dbReference type="ChEBI" id="CHEBI:57618"/>
        <dbReference type="ChEBI" id="CHEBI:57844"/>
        <dbReference type="ChEBI" id="CHEBI:59789"/>
        <dbReference type="ChEBI" id="CHEBI:140311"/>
    </reaction>
</comment>
<comment type="cofactor">
    <cofactor evidence="1">
        <name>[4Fe-4S] cluster</name>
        <dbReference type="ChEBI" id="CHEBI:49883"/>
    </cofactor>
</comment>
<dbReference type="PANTHER" id="PTHR30352:SF4">
    <property type="entry name" value="PYRUVATE FORMATE-LYASE 2-ACTIVATING ENZYME"/>
    <property type="match status" value="1"/>
</dbReference>
<dbReference type="Proteomes" id="UP000184052">
    <property type="component" value="Unassembled WGS sequence"/>
</dbReference>
<dbReference type="GO" id="GO:0016491">
    <property type="term" value="F:oxidoreductase activity"/>
    <property type="evidence" value="ECO:0007669"/>
    <property type="project" value="InterPro"/>
</dbReference>
<keyword evidence="4" id="KW-0479">Metal-binding</keyword>
<evidence type="ECO:0000313" key="11">
    <source>
        <dbReference type="Proteomes" id="UP000184052"/>
    </source>
</evidence>
<dbReference type="PROSITE" id="PS51379">
    <property type="entry name" value="4FE4S_FER_2"/>
    <property type="match status" value="1"/>
</dbReference>
<dbReference type="InterPro" id="IPR012839">
    <property type="entry name" value="Organic_radical_activase"/>
</dbReference>
<keyword evidence="2" id="KW-0004">4Fe-4S</keyword>
<keyword evidence="10" id="KW-0670">Pyruvate</keyword>
<dbReference type="SFLD" id="SFLDG01118">
    <property type="entry name" value="activating_enzymes__group_2"/>
    <property type="match status" value="1"/>
</dbReference>
<dbReference type="PROSITE" id="PS00198">
    <property type="entry name" value="4FE4S_FER_1"/>
    <property type="match status" value="1"/>
</dbReference>
<evidence type="ECO:0000256" key="6">
    <source>
        <dbReference type="ARBA" id="ARBA00023014"/>
    </source>
</evidence>
<name>A0A1M6EN36_9FIRM</name>
<feature type="domain" description="4Fe-4S ferredoxin-type" evidence="8">
    <location>
        <begin position="24"/>
        <end position="53"/>
    </location>
</feature>
<evidence type="ECO:0000256" key="4">
    <source>
        <dbReference type="ARBA" id="ARBA00022723"/>
    </source>
</evidence>
<dbReference type="Gene3D" id="3.30.70.20">
    <property type="match status" value="1"/>
</dbReference>
<evidence type="ECO:0000259" key="8">
    <source>
        <dbReference type="PROSITE" id="PS51379"/>
    </source>
</evidence>
<dbReference type="AlphaFoldDB" id="A0A1M6EN36"/>
<evidence type="ECO:0000256" key="2">
    <source>
        <dbReference type="ARBA" id="ARBA00022485"/>
    </source>
</evidence>
<evidence type="ECO:0000313" key="10">
    <source>
        <dbReference type="EMBL" id="SHI86846.1"/>
    </source>
</evidence>
<dbReference type="SUPFAM" id="SSF54862">
    <property type="entry name" value="4Fe-4S ferredoxins"/>
    <property type="match status" value="1"/>
</dbReference>
<proteinExistence type="predicted"/>
<dbReference type="InterPro" id="IPR017900">
    <property type="entry name" value="4Fe4S_Fe_S_CS"/>
</dbReference>
<dbReference type="InterPro" id="IPR034457">
    <property type="entry name" value="Organic_radical-activating"/>
</dbReference>
<reference evidence="10 11" key="1">
    <citation type="submission" date="2016-11" db="EMBL/GenBank/DDBJ databases">
        <authorList>
            <person name="Jaros S."/>
            <person name="Januszkiewicz K."/>
            <person name="Wedrychowicz H."/>
        </authorList>
    </citation>
    <scope>NUCLEOTIDE SEQUENCE [LARGE SCALE GENOMIC DNA]</scope>
    <source>
        <strain evidence="10 11">DSM 17477</strain>
    </source>
</reference>
<dbReference type="PIRSF" id="PIRSF000371">
    <property type="entry name" value="PFL_act_enz"/>
    <property type="match status" value="1"/>
</dbReference>
<gene>
    <name evidence="10" type="ORF">SAMN02745751_01255</name>
</gene>
<dbReference type="STRING" id="1121476.SAMN02745751_01255"/>
<organism evidence="10 11">
    <name type="scientific">Dethiosulfatibacter aminovorans DSM 17477</name>
    <dbReference type="NCBI Taxonomy" id="1121476"/>
    <lineage>
        <taxon>Bacteria</taxon>
        <taxon>Bacillati</taxon>
        <taxon>Bacillota</taxon>
        <taxon>Tissierellia</taxon>
        <taxon>Dethiosulfatibacter</taxon>
    </lineage>
</organism>
<dbReference type="PANTHER" id="PTHR30352">
    <property type="entry name" value="PYRUVATE FORMATE-LYASE-ACTIVATING ENZYME"/>
    <property type="match status" value="1"/>
</dbReference>
<accession>A0A1M6EN36</accession>
<sequence length="279" mass="31474">MVHLKGCPLSCIWCSTPESQLENPQIMFDPVKCIQCGKCIEKCEQGAITIQNGVTTLCWEKCKNTLDCVTACQANALTIIGKHYTSEELAKIILRDKVFFKNSDGGVTFSGGEPLYRVNDSMIGLFKILKSNGISIGIDTTGYVPWKNLLKVLPFVDFFLWDLKQINSQKHKEYTGVDNSIIFTNLKKVDNYGIDLYLRCPIIPGCNDDAEHINGICKVAKQLGSLKEIHIIPLHHYGTNRYAKLGLEYPLNSDLKLEIKTLNFIKEVMDSYKLPYKII</sequence>
<dbReference type="Pfam" id="PF00037">
    <property type="entry name" value="Fer4"/>
    <property type="match status" value="1"/>
</dbReference>
<evidence type="ECO:0000256" key="3">
    <source>
        <dbReference type="ARBA" id="ARBA00022691"/>
    </source>
</evidence>
<dbReference type="SFLD" id="SFLDG01066">
    <property type="entry name" value="organic_radical-activating_enz"/>
    <property type="match status" value="1"/>
</dbReference>
<keyword evidence="3" id="KW-0949">S-adenosyl-L-methionine</keyword>
<dbReference type="SUPFAM" id="SSF102114">
    <property type="entry name" value="Radical SAM enzymes"/>
    <property type="match status" value="1"/>
</dbReference>
<evidence type="ECO:0000259" key="9">
    <source>
        <dbReference type="PROSITE" id="PS51918"/>
    </source>
</evidence>
<keyword evidence="10" id="KW-0456">Lyase</keyword>